<comment type="caution">
    <text evidence="1">The sequence shown here is derived from an EMBL/GenBank/DDBJ whole genome shotgun (WGS) entry which is preliminary data.</text>
</comment>
<evidence type="ECO:0000313" key="1">
    <source>
        <dbReference type="EMBL" id="RWQ73164.1"/>
    </source>
</evidence>
<dbReference type="RefSeq" id="WP_124749646.1">
    <property type="nucleotide sequence ID" value="NZ_QNGD03000008.1"/>
</dbReference>
<sequence>MLGNWFDKLKEPKCIHKYKLIRNHDNEDFKTGKMGIVSYYKCEKCGKEKEISIMYDRSFTYVGKLKKKWESEGKWQGPTDMREIKKG</sequence>
<gene>
    <name evidence="1" type="ORF">DR116_0017805</name>
</gene>
<proteinExistence type="predicted"/>
<evidence type="ECO:0008006" key="3">
    <source>
        <dbReference type="Google" id="ProtNLM"/>
    </source>
</evidence>
<dbReference type="AlphaFoldDB" id="A0A9X8IZ21"/>
<reference evidence="1 2" key="1">
    <citation type="submission" date="2019-01" db="EMBL/GenBank/DDBJ databases">
        <title>Draft genome sequence of heavy metal resistant Bacillus cereus NWUAB01.</title>
        <authorList>
            <person name="Babalola O."/>
            <person name="Aremu B.R."/>
            <person name="Ayangbenro A.S."/>
        </authorList>
    </citation>
    <scope>NUCLEOTIDE SEQUENCE [LARGE SCALE GENOMIC DNA]</scope>
    <source>
        <strain evidence="1 2">NWUAB01</strain>
    </source>
</reference>
<dbReference type="EMBL" id="QNGD03000008">
    <property type="protein sequence ID" value="RWQ73164.1"/>
    <property type="molecule type" value="Genomic_DNA"/>
</dbReference>
<protein>
    <recommendedName>
        <fullName evidence="3">Zinc finger protein 100</fullName>
    </recommendedName>
</protein>
<accession>A0A9X8IZ21</accession>
<organism evidence="1 2">
    <name type="scientific">Bacillus cereus</name>
    <dbReference type="NCBI Taxonomy" id="1396"/>
    <lineage>
        <taxon>Bacteria</taxon>
        <taxon>Bacillati</taxon>
        <taxon>Bacillota</taxon>
        <taxon>Bacilli</taxon>
        <taxon>Bacillales</taxon>
        <taxon>Bacillaceae</taxon>
        <taxon>Bacillus</taxon>
        <taxon>Bacillus cereus group</taxon>
    </lineage>
</organism>
<name>A0A9X8IZ21_BACCE</name>
<dbReference type="Proteomes" id="UP000253597">
    <property type="component" value="Unassembled WGS sequence"/>
</dbReference>
<evidence type="ECO:0000313" key="2">
    <source>
        <dbReference type="Proteomes" id="UP000253597"/>
    </source>
</evidence>